<sequence>MFGLTFLQLQQQPVSQDSSYSPPVPPSAPNTASALVVAARPKVLLLWDHSTGGVGKTLVNSLQRPKALLLAELEGGQAPTGF</sequence>
<name>A0A822ZKW4_NELNU</name>
<dbReference type="EMBL" id="DUZY01000007">
    <property type="protein sequence ID" value="DAD45527.1"/>
    <property type="molecule type" value="Genomic_DNA"/>
</dbReference>
<dbReference type="AlphaFoldDB" id="A0A822ZKW4"/>
<gene>
    <name evidence="1" type="ORF">HUJ06_003757</name>
</gene>
<reference evidence="1 2" key="1">
    <citation type="journal article" date="2020" name="Mol. Biol. Evol.">
        <title>Distinct Expression and Methylation Patterns for Genes with Different Fates following a Single Whole-Genome Duplication in Flowering Plants.</title>
        <authorList>
            <person name="Shi T."/>
            <person name="Rahmani R.S."/>
            <person name="Gugger P.F."/>
            <person name="Wang M."/>
            <person name="Li H."/>
            <person name="Zhang Y."/>
            <person name="Li Z."/>
            <person name="Wang Q."/>
            <person name="Van de Peer Y."/>
            <person name="Marchal K."/>
            <person name="Chen J."/>
        </authorList>
    </citation>
    <scope>NUCLEOTIDE SEQUENCE [LARGE SCALE GENOMIC DNA]</scope>
    <source>
        <tissue evidence="1">Leaf</tissue>
    </source>
</reference>
<organism evidence="1 2">
    <name type="scientific">Nelumbo nucifera</name>
    <name type="common">Sacred lotus</name>
    <dbReference type="NCBI Taxonomy" id="4432"/>
    <lineage>
        <taxon>Eukaryota</taxon>
        <taxon>Viridiplantae</taxon>
        <taxon>Streptophyta</taxon>
        <taxon>Embryophyta</taxon>
        <taxon>Tracheophyta</taxon>
        <taxon>Spermatophyta</taxon>
        <taxon>Magnoliopsida</taxon>
        <taxon>Proteales</taxon>
        <taxon>Nelumbonaceae</taxon>
        <taxon>Nelumbo</taxon>
    </lineage>
</organism>
<proteinExistence type="predicted"/>
<comment type="caution">
    <text evidence="1">The sequence shown here is derived from an EMBL/GenBank/DDBJ whole genome shotgun (WGS) entry which is preliminary data.</text>
</comment>
<protein>
    <submittedName>
        <fullName evidence="1">Uncharacterized protein</fullName>
    </submittedName>
</protein>
<accession>A0A822ZKW4</accession>
<evidence type="ECO:0000313" key="1">
    <source>
        <dbReference type="EMBL" id="DAD45527.1"/>
    </source>
</evidence>
<evidence type="ECO:0000313" key="2">
    <source>
        <dbReference type="Proteomes" id="UP000607653"/>
    </source>
</evidence>
<dbReference type="Proteomes" id="UP000607653">
    <property type="component" value="Unassembled WGS sequence"/>
</dbReference>
<keyword evidence="2" id="KW-1185">Reference proteome</keyword>